<keyword evidence="3" id="KW-1185">Reference proteome</keyword>
<dbReference type="InParanoid" id="A0A067Q704"/>
<dbReference type="Pfam" id="PF14223">
    <property type="entry name" value="Retrotran_gag_2"/>
    <property type="match status" value="1"/>
</dbReference>
<evidence type="ECO:0008006" key="4">
    <source>
        <dbReference type="Google" id="ProtNLM"/>
    </source>
</evidence>
<evidence type="ECO:0000313" key="3">
    <source>
        <dbReference type="Proteomes" id="UP000027265"/>
    </source>
</evidence>
<feature type="region of interest" description="Disordered" evidence="1">
    <location>
        <begin position="202"/>
        <end position="221"/>
    </location>
</feature>
<dbReference type="EMBL" id="KL197711">
    <property type="protein sequence ID" value="KDQ62769.1"/>
    <property type="molecule type" value="Genomic_DNA"/>
</dbReference>
<feature type="compositionally biased region" description="Low complexity" evidence="1">
    <location>
        <begin position="273"/>
        <end position="304"/>
    </location>
</feature>
<dbReference type="OrthoDB" id="3032860at2759"/>
<protein>
    <recommendedName>
        <fullName evidence="4">DUF4219 domain-containing protein</fullName>
    </recommendedName>
</protein>
<feature type="compositionally biased region" description="Polar residues" evidence="1">
    <location>
        <begin position="202"/>
        <end position="215"/>
    </location>
</feature>
<accession>A0A067Q704</accession>
<sequence>MSDPSKIPASVIPIFDGSNYKQWSTIITGICRHNNSWSVVKPGGNRTPTTDPAEKAAWEEKNDKALGLFTIYMHPTLHRFLTKEDGSDRTAGEVWDELKKSYGKANAITGFVDFQTLTRTVFTTETPLRSQITSMEASRARCIEAGIQVTESMFCLMMLTALPASWSTFTSSFLTGKKVADLTSTVVSVVIYQEESLRVAQRSNDGVNRISSTTSKPRRCTHCGGTNHIVDNCWDLHGKPQNSNNKGKGNQNNSGQGGGNRKKKKGGGGGGNNNNNGGNNSGQSGSGSGSNNRSVNTSSSSTQSISVSVLRVG</sequence>
<proteinExistence type="predicted"/>
<name>A0A067Q704_9AGAM</name>
<organism evidence="2 3">
    <name type="scientific">Jaapia argillacea MUCL 33604</name>
    <dbReference type="NCBI Taxonomy" id="933084"/>
    <lineage>
        <taxon>Eukaryota</taxon>
        <taxon>Fungi</taxon>
        <taxon>Dikarya</taxon>
        <taxon>Basidiomycota</taxon>
        <taxon>Agaricomycotina</taxon>
        <taxon>Agaricomycetes</taxon>
        <taxon>Agaricomycetidae</taxon>
        <taxon>Jaapiales</taxon>
        <taxon>Jaapiaceae</taxon>
        <taxon>Jaapia</taxon>
    </lineage>
</organism>
<feature type="compositionally biased region" description="Low complexity" evidence="1">
    <location>
        <begin position="241"/>
        <end position="254"/>
    </location>
</feature>
<feature type="region of interest" description="Disordered" evidence="1">
    <location>
        <begin position="237"/>
        <end position="313"/>
    </location>
</feature>
<reference evidence="3" key="1">
    <citation type="journal article" date="2014" name="Proc. Natl. Acad. Sci. U.S.A.">
        <title>Extensive sampling of basidiomycete genomes demonstrates inadequacy of the white-rot/brown-rot paradigm for wood decay fungi.</title>
        <authorList>
            <person name="Riley R."/>
            <person name="Salamov A.A."/>
            <person name="Brown D.W."/>
            <person name="Nagy L.G."/>
            <person name="Floudas D."/>
            <person name="Held B.W."/>
            <person name="Levasseur A."/>
            <person name="Lombard V."/>
            <person name="Morin E."/>
            <person name="Otillar R."/>
            <person name="Lindquist E.A."/>
            <person name="Sun H."/>
            <person name="LaButti K.M."/>
            <person name="Schmutz J."/>
            <person name="Jabbour D."/>
            <person name="Luo H."/>
            <person name="Baker S.E."/>
            <person name="Pisabarro A.G."/>
            <person name="Walton J.D."/>
            <person name="Blanchette R.A."/>
            <person name="Henrissat B."/>
            <person name="Martin F."/>
            <person name="Cullen D."/>
            <person name="Hibbett D.S."/>
            <person name="Grigoriev I.V."/>
        </authorList>
    </citation>
    <scope>NUCLEOTIDE SEQUENCE [LARGE SCALE GENOMIC DNA]</scope>
    <source>
        <strain evidence="3">MUCL 33604</strain>
    </source>
</reference>
<dbReference type="HOGENOM" id="CLU_049074_2_0_1"/>
<dbReference type="AlphaFoldDB" id="A0A067Q704"/>
<evidence type="ECO:0000256" key="1">
    <source>
        <dbReference type="SAM" id="MobiDB-lite"/>
    </source>
</evidence>
<evidence type="ECO:0000313" key="2">
    <source>
        <dbReference type="EMBL" id="KDQ62769.1"/>
    </source>
</evidence>
<dbReference type="STRING" id="933084.A0A067Q704"/>
<gene>
    <name evidence="2" type="ORF">JAAARDRAFT_190049</name>
</gene>
<dbReference type="Proteomes" id="UP000027265">
    <property type="component" value="Unassembled WGS sequence"/>
</dbReference>